<dbReference type="Proteomes" id="UP001153269">
    <property type="component" value="Unassembled WGS sequence"/>
</dbReference>
<reference evidence="3" key="1">
    <citation type="submission" date="2020-03" db="EMBL/GenBank/DDBJ databases">
        <authorList>
            <person name="Weist P."/>
        </authorList>
    </citation>
    <scope>NUCLEOTIDE SEQUENCE</scope>
</reference>
<protein>
    <recommendedName>
        <fullName evidence="5">Transmembrane protein</fullName>
    </recommendedName>
</protein>
<accession>A0A9N7Z3L9</accession>
<name>A0A9N7Z3L9_PLEPL</name>
<dbReference type="AlphaFoldDB" id="A0A9N7Z3L9"/>
<comment type="caution">
    <text evidence="3">The sequence shown here is derived from an EMBL/GenBank/DDBJ whole genome shotgun (WGS) entry which is preliminary data.</text>
</comment>
<keyword evidence="2" id="KW-0812">Transmembrane</keyword>
<keyword evidence="2" id="KW-0472">Membrane</keyword>
<evidence type="ECO:0000256" key="1">
    <source>
        <dbReference type="SAM" id="MobiDB-lite"/>
    </source>
</evidence>
<organism evidence="3 4">
    <name type="scientific">Pleuronectes platessa</name>
    <name type="common">European plaice</name>
    <dbReference type="NCBI Taxonomy" id="8262"/>
    <lineage>
        <taxon>Eukaryota</taxon>
        <taxon>Metazoa</taxon>
        <taxon>Chordata</taxon>
        <taxon>Craniata</taxon>
        <taxon>Vertebrata</taxon>
        <taxon>Euteleostomi</taxon>
        <taxon>Actinopterygii</taxon>
        <taxon>Neopterygii</taxon>
        <taxon>Teleostei</taxon>
        <taxon>Neoteleostei</taxon>
        <taxon>Acanthomorphata</taxon>
        <taxon>Carangaria</taxon>
        <taxon>Pleuronectiformes</taxon>
        <taxon>Pleuronectoidei</taxon>
        <taxon>Pleuronectidae</taxon>
        <taxon>Pleuronectes</taxon>
    </lineage>
</organism>
<proteinExistence type="predicted"/>
<keyword evidence="2" id="KW-1133">Transmembrane helix</keyword>
<feature type="transmembrane region" description="Helical" evidence="2">
    <location>
        <begin position="46"/>
        <end position="64"/>
    </location>
</feature>
<feature type="region of interest" description="Disordered" evidence="1">
    <location>
        <begin position="19"/>
        <end position="38"/>
    </location>
</feature>
<gene>
    <name evidence="3" type="ORF">PLEPLA_LOCUS36419</name>
</gene>
<evidence type="ECO:0008006" key="5">
    <source>
        <dbReference type="Google" id="ProtNLM"/>
    </source>
</evidence>
<evidence type="ECO:0000256" key="2">
    <source>
        <dbReference type="SAM" id="Phobius"/>
    </source>
</evidence>
<evidence type="ECO:0000313" key="3">
    <source>
        <dbReference type="EMBL" id="CAB1448770.1"/>
    </source>
</evidence>
<dbReference type="EMBL" id="CADEAL010003989">
    <property type="protein sequence ID" value="CAB1448770.1"/>
    <property type="molecule type" value="Genomic_DNA"/>
</dbReference>
<sequence>MCRPGQSYRLLSIFGKSLSPAAAPEPERQPRKKHGNMHRMQTQTGVGGFAIFLFSFLLICSLLGQREPAFAATSDQLNPSRTRKPAVSACQGQLGHELMLPIRPRETRKKDMERERERGRGSELGGVRGEAACQLIVGMTSRLAGDRVAAKKIETASTEVCVSFDVGFLYCQLQLTADHNIRNTSPYLPLTIRLTISLLQLSLYSSLHSTA</sequence>
<evidence type="ECO:0000313" key="4">
    <source>
        <dbReference type="Proteomes" id="UP001153269"/>
    </source>
</evidence>
<keyword evidence="4" id="KW-1185">Reference proteome</keyword>